<evidence type="ECO:0000313" key="2">
    <source>
        <dbReference type="Proteomes" id="UP001290101"/>
    </source>
</evidence>
<name>A0ABU5JG21_9ACTN</name>
<reference evidence="1 2" key="1">
    <citation type="submission" date="2023-12" db="EMBL/GenBank/DDBJ databases">
        <title>Micromonospora sp. nov., isolated from Atacama Desert.</title>
        <authorList>
            <person name="Carro L."/>
            <person name="Golinska P."/>
            <person name="Klenk H.-P."/>
            <person name="Goodfellow M."/>
        </authorList>
    </citation>
    <scope>NUCLEOTIDE SEQUENCE [LARGE SCALE GENOMIC DNA]</scope>
    <source>
        <strain evidence="1 2">4G53</strain>
    </source>
</reference>
<protein>
    <submittedName>
        <fullName evidence="1">Uncharacterized protein</fullName>
    </submittedName>
</protein>
<sequence>MTHAGRGAVVFAFGQVSQALEEAAVPFAETITVAGPAVVEPVPHRIRTAR</sequence>
<dbReference type="EMBL" id="JAXOTQ010000023">
    <property type="protein sequence ID" value="MDZ5491559.1"/>
    <property type="molecule type" value="Genomic_DNA"/>
</dbReference>
<comment type="caution">
    <text evidence="1">The sequence shown here is derived from an EMBL/GenBank/DDBJ whole genome shotgun (WGS) entry which is preliminary data.</text>
</comment>
<keyword evidence="2" id="KW-1185">Reference proteome</keyword>
<gene>
    <name evidence="1" type="ORF">U2F25_19195</name>
</gene>
<dbReference type="RefSeq" id="WP_161557986.1">
    <property type="nucleotide sequence ID" value="NZ_JAXOTQ010000023.1"/>
</dbReference>
<proteinExistence type="predicted"/>
<organism evidence="1 2">
    <name type="scientific">Micromonospora sicca</name>
    <dbReference type="NCBI Taxonomy" id="2202420"/>
    <lineage>
        <taxon>Bacteria</taxon>
        <taxon>Bacillati</taxon>
        <taxon>Actinomycetota</taxon>
        <taxon>Actinomycetes</taxon>
        <taxon>Micromonosporales</taxon>
        <taxon>Micromonosporaceae</taxon>
        <taxon>Micromonospora</taxon>
    </lineage>
</organism>
<accession>A0ABU5JG21</accession>
<dbReference type="Proteomes" id="UP001290101">
    <property type="component" value="Unassembled WGS sequence"/>
</dbReference>
<evidence type="ECO:0000313" key="1">
    <source>
        <dbReference type="EMBL" id="MDZ5491559.1"/>
    </source>
</evidence>